<accession>A0A2P5F9Y2</accession>
<dbReference type="GO" id="GO:0004527">
    <property type="term" value="F:exonuclease activity"/>
    <property type="evidence" value="ECO:0007669"/>
    <property type="project" value="UniProtKB-KW"/>
</dbReference>
<dbReference type="GO" id="GO:0004519">
    <property type="term" value="F:endonuclease activity"/>
    <property type="evidence" value="ECO:0007669"/>
    <property type="project" value="UniProtKB-KW"/>
</dbReference>
<reference evidence="2" key="1">
    <citation type="submission" date="2016-06" db="EMBL/GenBank/DDBJ databases">
        <title>Parallel loss of symbiosis genes in relatives of nitrogen-fixing non-legume Parasponia.</title>
        <authorList>
            <person name="Van Velzen R."/>
            <person name="Holmer R."/>
            <person name="Bu F."/>
            <person name="Rutten L."/>
            <person name="Van Zeijl A."/>
            <person name="Liu W."/>
            <person name="Santuari L."/>
            <person name="Cao Q."/>
            <person name="Sharma T."/>
            <person name="Shen D."/>
            <person name="Roswanjaya Y."/>
            <person name="Wardhani T."/>
            <person name="Kalhor M.S."/>
            <person name="Jansen J."/>
            <person name="Van den Hoogen J."/>
            <person name="Gungor B."/>
            <person name="Hartog M."/>
            <person name="Hontelez J."/>
            <person name="Verver J."/>
            <person name="Yang W.-C."/>
            <person name="Schijlen E."/>
            <person name="Repin R."/>
            <person name="Schilthuizen M."/>
            <person name="Schranz E."/>
            <person name="Heidstra R."/>
            <person name="Miyata K."/>
            <person name="Fedorova E."/>
            <person name="Kohlen W."/>
            <person name="Bisseling T."/>
            <person name="Smit S."/>
            <person name="Geurts R."/>
        </authorList>
    </citation>
    <scope>NUCLEOTIDE SEQUENCE [LARGE SCALE GENOMIC DNA]</scope>
    <source>
        <strain evidence="2">cv. RG33-2</strain>
    </source>
</reference>
<dbReference type="Gene3D" id="3.60.10.10">
    <property type="entry name" value="Endonuclease/exonuclease/phosphatase"/>
    <property type="match status" value="1"/>
</dbReference>
<dbReference type="PANTHER" id="PTHR33710:SF79">
    <property type="entry name" value="OS06G0205337 PROTEIN"/>
    <property type="match status" value="1"/>
</dbReference>
<evidence type="ECO:0000313" key="1">
    <source>
        <dbReference type="EMBL" id="PON94602.1"/>
    </source>
</evidence>
<dbReference type="SUPFAM" id="SSF56219">
    <property type="entry name" value="DNase I-like"/>
    <property type="match status" value="1"/>
</dbReference>
<keyword evidence="2" id="KW-1185">Reference proteome</keyword>
<keyword evidence="1" id="KW-0255">Endonuclease</keyword>
<name>A0A2P5F9Y2_TREOI</name>
<evidence type="ECO:0000313" key="2">
    <source>
        <dbReference type="Proteomes" id="UP000237000"/>
    </source>
</evidence>
<dbReference type="InterPro" id="IPR036691">
    <property type="entry name" value="Endo/exonu/phosph_ase_sf"/>
</dbReference>
<dbReference type="PANTHER" id="PTHR33710">
    <property type="entry name" value="BNAC02G09200D PROTEIN"/>
    <property type="match status" value="1"/>
</dbReference>
<keyword evidence="1" id="KW-0540">Nuclease</keyword>
<gene>
    <name evidence="1" type="ORF">TorRG33x02_096370</name>
</gene>
<protein>
    <submittedName>
        <fullName evidence="1">Endonuclease/exonuclease/phosphatase</fullName>
    </submittedName>
</protein>
<keyword evidence="1" id="KW-0269">Exonuclease</keyword>
<dbReference type="InParanoid" id="A0A2P5F9Y2"/>
<organism evidence="1 2">
    <name type="scientific">Trema orientale</name>
    <name type="common">Charcoal tree</name>
    <name type="synonym">Celtis orientalis</name>
    <dbReference type="NCBI Taxonomy" id="63057"/>
    <lineage>
        <taxon>Eukaryota</taxon>
        <taxon>Viridiplantae</taxon>
        <taxon>Streptophyta</taxon>
        <taxon>Embryophyta</taxon>
        <taxon>Tracheophyta</taxon>
        <taxon>Spermatophyta</taxon>
        <taxon>Magnoliopsida</taxon>
        <taxon>eudicotyledons</taxon>
        <taxon>Gunneridae</taxon>
        <taxon>Pentapetalae</taxon>
        <taxon>rosids</taxon>
        <taxon>fabids</taxon>
        <taxon>Rosales</taxon>
        <taxon>Cannabaceae</taxon>
        <taxon>Trema</taxon>
    </lineage>
</organism>
<dbReference type="EMBL" id="JXTC01000050">
    <property type="protein sequence ID" value="PON94602.1"/>
    <property type="molecule type" value="Genomic_DNA"/>
</dbReference>
<dbReference type="AlphaFoldDB" id="A0A2P5F9Y2"/>
<proteinExistence type="predicted"/>
<keyword evidence="1" id="KW-0378">Hydrolase</keyword>
<sequence length="118" mass="13449">MINCLVFSDPPTQPWLLSAIYGPPNAKERVLFWKKFALTRENFNGTWLVIGDLNGTLEDGESSSRAQRDRNSSEFHRAVRSTGLIDLGAQGNYFTWSNKRRGRANTRVRLDRAMSDTQ</sequence>
<dbReference type="OrthoDB" id="1113909at2759"/>
<dbReference type="Proteomes" id="UP000237000">
    <property type="component" value="Unassembled WGS sequence"/>
</dbReference>
<comment type="caution">
    <text evidence="1">The sequence shown here is derived from an EMBL/GenBank/DDBJ whole genome shotgun (WGS) entry which is preliminary data.</text>
</comment>
<dbReference type="STRING" id="63057.A0A2P5F9Y2"/>